<protein>
    <recommendedName>
        <fullName evidence="9">Kinesin motor domain-containing protein</fullName>
    </recommendedName>
</protein>
<keyword evidence="11" id="KW-1185">Reference proteome</keyword>
<gene>
    <name evidence="10" type="ORF">QYM36_015253</name>
</gene>
<organism evidence="10 11">
    <name type="scientific">Artemia franciscana</name>
    <name type="common">Brine shrimp</name>
    <name type="synonym">Artemia sanfranciscana</name>
    <dbReference type="NCBI Taxonomy" id="6661"/>
    <lineage>
        <taxon>Eukaryota</taxon>
        <taxon>Metazoa</taxon>
        <taxon>Ecdysozoa</taxon>
        <taxon>Arthropoda</taxon>
        <taxon>Crustacea</taxon>
        <taxon>Branchiopoda</taxon>
        <taxon>Anostraca</taxon>
        <taxon>Artemiidae</taxon>
        <taxon>Artemia</taxon>
    </lineage>
</organism>
<evidence type="ECO:0000256" key="3">
    <source>
        <dbReference type="ARBA" id="ARBA00022840"/>
    </source>
</evidence>
<dbReference type="GO" id="GO:0007018">
    <property type="term" value="P:microtubule-based movement"/>
    <property type="evidence" value="ECO:0007669"/>
    <property type="project" value="InterPro"/>
</dbReference>
<dbReference type="PANTHER" id="PTHR47968">
    <property type="entry name" value="CENTROMERE PROTEIN E"/>
    <property type="match status" value="1"/>
</dbReference>
<keyword evidence="6" id="KW-0206">Cytoskeleton</keyword>
<comment type="caution">
    <text evidence="7">Lacks conserved residue(s) required for the propagation of feature annotation.</text>
</comment>
<dbReference type="InterPro" id="IPR036961">
    <property type="entry name" value="Kinesin_motor_dom_sf"/>
</dbReference>
<reference evidence="10" key="1">
    <citation type="submission" date="2023-07" db="EMBL/GenBank/DDBJ databases">
        <title>Chromosome-level genome assembly of Artemia franciscana.</title>
        <authorList>
            <person name="Jo E."/>
        </authorList>
    </citation>
    <scope>NUCLEOTIDE SEQUENCE</scope>
    <source>
        <tissue evidence="10">Whole body</tissue>
    </source>
</reference>
<dbReference type="AlphaFoldDB" id="A0AA88KZM8"/>
<evidence type="ECO:0000256" key="8">
    <source>
        <dbReference type="SAM" id="Coils"/>
    </source>
</evidence>
<dbReference type="Gene3D" id="3.40.850.10">
    <property type="entry name" value="Kinesin motor domain"/>
    <property type="match status" value="1"/>
</dbReference>
<dbReference type="GO" id="GO:0005524">
    <property type="term" value="F:ATP binding"/>
    <property type="evidence" value="ECO:0007669"/>
    <property type="project" value="UniProtKB-KW"/>
</dbReference>
<dbReference type="PANTHER" id="PTHR47968:SF75">
    <property type="entry name" value="CENTROMERE-ASSOCIATED PROTEIN E"/>
    <property type="match status" value="1"/>
</dbReference>
<dbReference type="PROSITE" id="PS50067">
    <property type="entry name" value="KINESIN_MOTOR_2"/>
    <property type="match status" value="1"/>
</dbReference>
<feature type="coiled-coil region" evidence="8">
    <location>
        <begin position="142"/>
        <end position="228"/>
    </location>
</feature>
<evidence type="ECO:0000313" key="10">
    <source>
        <dbReference type="EMBL" id="KAK2707486.1"/>
    </source>
</evidence>
<keyword evidence="2" id="KW-0547">Nucleotide-binding</keyword>
<dbReference type="SUPFAM" id="SSF52540">
    <property type="entry name" value="P-loop containing nucleoside triphosphate hydrolases"/>
    <property type="match status" value="1"/>
</dbReference>
<dbReference type="Proteomes" id="UP001187531">
    <property type="component" value="Unassembled WGS sequence"/>
</dbReference>
<dbReference type="GO" id="GO:0015630">
    <property type="term" value="C:microtubule cytoskeleton"/>
    <property type="evidence" value="ECO:0007669"/>
    <property type="project" value="UniProtKB-ARBA"/>
</dbReference>
<comment type="subcellular location">
    <subcellularLocation>
        <location evidence="1">Cytoplasm</location>
        <location evidence="1">Cytoskeleton</location>
    </subcellularLocation>
</comment>
<dbReference type="GO" id="GO:0008017">
    <property type="term" value="F:microtubule binding"/>
    <property type="evidence" value="ECO:0007669"/>
    <property type="project" value="InterPro"/>
</dbReference>
<evidence type="ECO:0000256" key="4">
    <source>
        <dbReference type="ARBA" id="ARBA00023054"/>
    </source>
</evidence>
<evidence type="ECO:0000256" key="2">
    <source>
        <dbReference type="ARBA" id="ARBA00022741"/>
    </source>
</evidence>
<evidence type="ECO:0000256" key="6">
    <source>
        <dbReference type="ARBA" id="ARBA00023212"/>
    </source>
</evidence>
<keyword evidence="5" id="KW-0505">Motor protein</keyword>
<dbReference type="Pfam" id="PF00225">
    <property type="entry name" value="Kinesin"/>
    <property type="match status" value="1"/>
</dbReference>
<proteinExistence type="inferred from homology"/>
<dbReference type="InterPro" id="IPR027417">
    <property type="entry name" value="P-loop_NTPase"/>
</dbReference>
<evidence type="ECO:0000256" key="7">
    <source>
        <dbReference type="PROSITE-ProRule" id="PRU00283"/>
    </source>
</evidence>
<keyword evidence="3" id="KW-0067">ATP-binding</keyword>
<comment type="similarity">
    <text evidence="7">Belongs to the TRAFAC class myosin-kinesin ATPase superfamily. Kinesin family.</text>
</comment>
<evidence type="ECO:0000313" key="11">
    <source>
        <dbReference type="Proteomes" id="UP001187531"/>
    </source>
</evidence>
<dbReference type="EMBL" id="JAVRJZ010000019">
    <property type="protein sequence ID" value="KAK2707486.1"/>
    <property type="molecule type" value="Genomic_DNA"/>
</dbReference>
<evidence type="ECO:0000256" key="1">
    <source>
        <dbReference type="ARBA" id="ARBA00004245"/>
    </source>
</evidence>
<dbReference type="InterPro" id="IPR027640">
    <property type="entry name" value="Kinesin-like_fam"/>
</dbReference>
<feature type="coiled-coil region" evidence="8">
    <location>
        <begin position="59"/>
        <end position="86"/>
    </location>
</feature>
<name>A0AA88KZM8_ARTSF</name>
<keyword evidence="6" id="KW-0963">Cytoplasm</keyword>
<dbReference type="Gene3D" id="1.10.287.1490">
    <property type="match status" value="1"/>
</dbReference>
<dbReference type="GO" id="GO:0003777">
    <property type="term" value="F:microtubule motor activity"/>
    <property type="evidence" value="ECO:0007669"/>
    <property type="project" value="InterPro"/>
</dbReference>
<feature type="domain" description="Kinesin motor" evidence="9">
    <location>
        <begin position="1"/>
        <end position="50"/>
    </location>
</feature>
<sequence>HVSFRDNKLTHILRNSLGGNARTAVICAISPASVGETLSTLRFATGAKTIMNTPVVNEVVNDKAMLKRYEKKIKDLELQLQSVSTLNQSTVMLDVSALIEEKDRMIRELKEKLIVSTHDPTPKGWNAAEKEIALTHCQFEGTVKFKERINALQEELKSAKEASDVAMCLVADYETKIKELQQEKEMSEEYKKIIQEKEDAIYNLSSKLADLEKTLLDSKNRYEESKSQIEVLESVIKTIFHEKDVLEKHLNEKTRLVVEISEEIKNTKRSSESLTKLAEDRLTKIENLKKEIAVTHCHFEENKRFEREN</sequence>
<feature type="non-terminal residue" evidence="10">
    <location>
        <position position="1"/>
    </location>
</feature>
<evidence type="ECO:0000256" key="5">
    <source>
        <dbReference type="ARBA" id="ARBA00023175"/>
    </source>
</evidence>
<keyword evidence="4 8" id="KW-0175">Coiled coil</keyword>
<dbReference type="InterPro" id="IPR001752">
    <property type="entry name" value="Kinesin_motor_dom"/>
</dbReference>
<evidence type="ECO:0000259" key="9">
    <source>
        <dbReference type="PROSITE" id="PS50067"/>
    </source>
</evidence>
<comment type="caution">
    <text evidence="10">The sequence shown here is derived from an EMBL/GenBank/DDBJ whole genome shotgun (WGS) entry which is preliminary data.</text>
</comment>
<accession>A0AA88KZM8</accession>